<evidence type="ECO:0000259" key="2">
    <source>
        <dbReference type="PROSITE" id="PS50158"/>
    </source>
</evidence>
<keyword evidence="1" id="KW-0863">Zinc-finger</keyword>
<dbReference type="OrthoDB" id="9398000at2759"/>
<dbReference type="InterPro" id="IPR001878">
    <property type="entry name" value="Znf_CCHC"/>
</dbReference>
<gene>
    <name evidence="3" type="primary">Ervk5_5</name>
    <name evidence="3" type="ORF">SINWEB_R15983</name>
</gene>
<proteinExistence type="predicted"/>
<feature type="domain" description="CCHC-type" evidence="2">
    <location>
        <begin position="48"/>
        <end position="64"/>
    </location>
</feature>
<dbReference type="GO" id="GO:0008270">
    <property type="term" value="F:zinc ion binding"/>
    <property type="evidence" value="ECO:0007669"/>
    <property type="project" value="UniProtKB-KW"/>
</dbReference>
<dbReference type="SUPFAM" id="SSF57756">
    <property type="entry name" value="Retrovirus zinc finger-like domains"/>
    <property type="match status" value="2"/>
</dbReference>
<keyword evidence="4" id="KW-1185">Reference proteome</keyword>
<feature type="non-terminal residue" evidence="3">
    <location>
        <position position="127"/>
    </location>
</feature>
<dbReference type="Proteomes" id="UP000580691">
    <property type="component" value="Unassembled WGS sequence"/>
</dbReference>
<sequence length="127" mass="14451">LDAIHNHADVELSDYIKVCVKISSEQFKAEPIATAIAQQLQVARAAIKCFECRDLGHIRKLCPKEQKGNKKPCKPCPRCQKGFHWSNQCLSKYDKDCNILPQQGNSKGHTWSCAPESNRTTLRHQYK</sequence>
<comment type="caution">
    <text evidence="3">The sequence shown here is derived from an EMBL/GenBank/DDBJ whole genome shotgun (WGS) entry which is preliminary data.</text>
</comment>
<name>A0A7K4URW9_9SYLV</name>
<dbReference type="AlphaFoldDB" id="A0A7K4URW9"/>
<organism evidence="3 4">
    <name type="scientific">Sinosuthora webbiana</name>
    <dbReference type="NCBI Taxonomy" id="337173"/>
    <lineage>
        <taxon>Eukaryota</taxon>
        <taxon>Metazoa</taxon>
        <taxon>Chordata</taxon>
        <taxon>Craniata</taxon>
        <taxon>Vertebrata</taxon>
        <taxon>Euteleostomi</taxon>
        <taxon>Archelosauria</taxon>
        <taxon>Archosauria</taxon>
        <taxon>Dinosauria</taxon>
        <taxon>Saurischia</taxon>
        <taxon>Theropoda</taxon>
        <taxon>Coelurosauria</taxon>
        <taxon>Aves</taxon>
        <taxon>Neognathae</taxon>
        <taxon>Neoaves</taxon>
        <taxon>Telluraves</taxon>
        <taxon>Australaves</taxon>
        <taxon>Passeriformes</taxon>
        <taxon>Sylvioidea</taxon>
        <taxon>Sylviidae</taxon>
        <taxon>Sinosuthora</taxon>
    </lineage>
</organism>
<dbReference type="PANTHER" id="PTHR40389">
    <property type="entry name" value="ENDOGENOUS RETROVIRUS GROUP K MEMBER 24 GAG POLYPROTEIN-RELATED"/>
    <property type="match status" value="1"/>
</dbReference>
<dbReference type="PANTHER" id="PTHR40389:SF3">
    <property type="entry name" value="IGE-BINDING PROTEIN"/>
    <property type="match status" value="1"/>
</dbReference>
<evidence type="ECO:0000256" key="1">
    <source>
        <dbReference type="PROSITE-ProRule" id="PRU00047"/>
    </source>
</evidence>
<protein>
    <submittedName>
        <fullName evidence="3">GAK5 protein</fullName>
    </submittedName>
</protein>
<dbReference type="EMBL" id="VXBN01016795">
    <property type="protein sequence ID" value="NWR12550.1"/>
    <property type="molecule type" value="Genomic_DNA"/>
</dbReference>
<evidence type="ECO:0000313" key="4">
    <source>
        <dbReference type="Proteomes" id="UP000580691"/>
    </source>
</evidence>
<feature type="non-terminal residue" evidence="3">
    <location>
        <position position="1"/>
    </location>
</feature>
<keyword evidence="1" id="KW-0862">Zinc</keyword>
<dbReference type="Gene3D" id="4.10.60.10">
    <property type="entry name" value="Zinc finger, CCHC-type"/>
    <property type="match status" value="1"/>
</dbReference>
<dbReference type="Pfam" id="PF14787">
    <property type="entry name" value="zf-CCHC_5"/>
    <property type="match status" value="1"/>
</dbReference>
<dbReference type="InterPro" id="IPR036875">
    <property type="entry name" value="Znf_CCHC_sf"/>
</dbReference>
<reference evidence="3 4" key="1">
    <citation type="submission" date="2019-09" db="EMBL/GenBank/DDBJ databases">
        <title>Bird 10,000 Genomes (B10K) Project - Family phase.</title>
        <authorList>
            <person name="Zhang G."/>
        </authorList>
    </citation>
    <scope>NUCLEOTIDE SEQUENCE [LARGE SCALE GENOMIC DNA]</scope>
    <source>
        <strain evidence="3">B10K-DU-002-08</strain>
        <tissue evidence="3">Muscle</tissue>
    </source>
</reference>
<evidence type="ECO:0000313" key="3">
    <source>
        <dbReference type="EMBL" id="NWR12550.1"/>
    </source>
</evidence>
<dbReference type="PROSITE" id="PS50158">
    <property type="entry name" value="ZF_CCHC"/>
    <property type="match status" value="1"/>
</dbReference>
<dbReference type="GO" id="GO:0003676">
    <property type="term" value="F:nucleic acid binding"/>
    <property type="evidence" value="ECO:0007669"/>
    <property type="project" value="InterPro"/>
</dbReference>
<keyword evidence="1" id="KW-0479">Metal-binding</keyword>
<dbReference type="InterPro" id="IPR050195">
    <property type="entry name" value="Primate_lentivir_Gag_pol-like"/>
</dbReference>
<dbReference type="SMART" id="SM00343">
    <property type="entry name" value="ZnF_C2HC"/>
    <property type="match status" value="2"/>
</dbReference>
<accession>A0A7K4URW9</accession>